<accession>A0A914V800</accession>
<dbReference type="InterPro" id="IPR041677">
    <property type="entry name" value="DNA2/NAM7_AAA_11"/>
</dbReference>
<dbReference type="InterPro" id="IPR032174">
    <property type="entry name" value="Aquarius_N"/>
</dbReference>
<proteinExistence type="predicted"/>
<dbReference type="Pfam" id="PF16399">
    <property type="entry name" value="Aquarius_N_1st"/>
    <property type="match status" value="1"/>
</dbReference>
<dbReference type="GO" id="GO:0004386">
    <property type="term" value="F:helicase activity"/>
    <property type="evidence" value="ECO:0007669"/>
    <property type="project" value="InterPro"/>
</dbReference>
<organism evidence="5 6">
    <name type="scientific">Plectus sambesii</name>
    <dbReference type="NCBI Taxonomy" id="2011161"/>
    <lineage>
        <taxon>Eukaryota</taxon>
        <taxon>Metazoa</taxon>
        <taxon>Ecdysozoa</taxon>
        <taxon>Nematoda</taxon>
        <taxon>Chromadorea</taxon>
        <taxon>Plectida</taxon>
        <taxon>Plectina</taxon>
        <taxon>Plectoidea</taxon>
        <taxon>Plectidae</taxon>
        <taxon>Plectus</taxon>
    </lineage>
</organism>
<feature type="domain" description="DNA2/NAM7 helicase helicase" evidence="1">
    <location>
        <begin position="808"/>
        <end position="921"/>
    </location>
</feature>
<evidence type="ECO:0000259" key="3">
    <source>
        <dbReference type="Pfam" id="PF21143"/>
    </source>
</evidence>
<evidence type="ECO:0000259" key="1">
    <source>
        <dbReference type="Pfam" id="PF13086"/>
    </source>
</evidence>
<name>A0A914V800_9BILA</name>
<feature type="domain" description="RNA helicase aquarius beta-barrel" evidence="3">
    <location>
        <begin position="502"/>
        <end position="670"/>
    </location>
</feature>
<keyword evidence="5" id="KW-1185">Reference proteome</keyword>
<dbReference type="InterPro" id="IPR048966">
    <property type="entry name" value="Aquarius_b-barrel"/>
</dbReference>
<evidence type="ECO:0000259" key="2">
    <source>
        <dbReference type="Pfam" id="PF16399"/>
    </source>
</evidence>
<dbReference type="InterPro" id="IPR048967">
    <property type="entry name" value="Aquarius_insert"/>
</dbReference>
<dbReference type="WBParaSite" id="PSAMB.scaffold1639size29155.g14143.t1">
    <property type="protein sequence ID" value="PSAMB.scaffold1639size29155.g14143.t1"/>
    <property type="gene ID" value="PSAMB.scaffold1639size29155.g14143"/>
</dbReference>
<dbReference type="AlphaFoldDB" id="A0A914V800"/>
<dbReference type="PANTHER" id="PTHR10887">
    <property type="entry name" value="DNA2/NAM7 HELICASE FAMILY"/>
    <property type="match status" value="1"/>
</dbReference>
<dbReference type="Pfam" id="PF13086">
    <property type="entry name" value="AAA_11"/>
    <property type="match status" value="1"/>
</dbReference>
<protein>
    <submittedName>
        <fullName evidence="6">Intron-binding protein aquarius</fullName>
    </submittedName>
</protein>
<sequence length="987" mass="114483">MVKRKTRKSDSGGKKSLKGVPTVEAIQKTEINEMAVKYWAPYVKKHLPFDAKIVQHLYTNELLGSLFSHNKVVLLEFSQYLEAFLWPNYNPKTSPNEHLLSIIAMVNEKYRERVPAWGCFVRDPEKFNGFFRKVLEAALDEKEELAKIEQSLVLTFLVHCFDSVEVDVVRAAVQRLASLPCWINLLPTQREDQFAQNTKLKKFWQVIQKHDAKLDKDQLQVAEFERRFLWRLLHKFFDVLDDIPLEGEIDMLTVHYCERALELMIDLEALLPTRRFFNALLDASHAITRCTLSALIRREEGALFCELLQMLRFYAKFEIDDVTGQQLTEGQMTDRHYAHVTSLQKAAFKHFKDSMREFFLLNVGSVDTRKALVKLFTGMGKEDLYKFAEYMHMVPPLTESTDDFEEMSHEFLTEMLVSRCERRPNQLQQLNEMPLYPTEAIIWDENMVPYEHYNGEGVLALNKLNLQFLTLHDYLLRNFTLFQMESTYEIRKDLEDSILRMKPWLHENGRDVVWGGWARMSQPIINFTIVEVSKPNIGEKCPSSVRADITIHLGKRADIRHEWEGLRKHDVCFLVTCRPTKAVGTKYDVRLPFKEQFEVAYVRGCEVEGMLDGQGRIIEEFGTEPRPMVPGDARSFRVWLDTNQYRLDMEKHVATQNEDLYETFNLLVRRDAKSNNFKAVLDTMRQLLNTECVVPDWLHDLILGYGEPDAAQYAKMPNTVASMDFNDTFVDYQNLLSAFPDHKVVPTVNDPELLVPPFRLTFKELEPQHGVDPEKRDKSIVVEPHVIPSRGPYPYSEPKKNTIRFTPAQVEAIKSGMEPGLTMVVGPPGTGKTDVAVQIISNIYHNWPEQRTLIVTHSNQALNQLFEKIMHLDIDERHLLRLGHGEEALETTKDFSRYGRVNYVLAQRLELLNEVERLQQSLGVVGDVAYTCETAQHFFLYQVYARWEEFEQATKKKQNTPTPSVESVAINFPFAGYFDNAPQPLFK</sequence>
<evidence type="ECO:0000313" key="6">
    <source>
        <dbReference type="WBParaSite" id="PSAMB.scaffold1639size29155.g14143.t1"/>
    </source>
</evidence>
<dbReference type="InterPro" id="IPR027417">
    <property type="entry name" value="P-loop_NTPase"/>
</dbReference>
<dbReference type="GO" id="GO:0071013">
    <property type="term" value="C:catalytic step 2 spliceosome"/>
    <property type="evidence" value="ECO:0007669"/>
    <property type="project" value="TreeGrafter"/>
</dbReference>
<dbReference type="Proteomes" id="UP000887566">
    <property type="component" value="Unplaced"/>
</dbReference>
<evidence type="ECO:0000313" key="5">
    <source>
        <dbReference type="Proteomes" id="UP000887566"/>
    </source>
</evidence>
<dbReference type="Pfam" id="PF21143">
    <property type="entry name" value="Aquarius_N_2nd"/>
    <property type="match status" value="1"/>
</dbReference>
<dbReference type="SUPFAM" id="SSF52540">
    <property type="entry name" value="P-loop containing nucleoside triphosphate hydrolases"/>
    <property type="match status" value="1"/>
</dbReference>
<dbReference type="PANTHER" id="PTHR10887:SF5">
    <property type="entry name" value="RNA HELICASE AQUARIUS"/>
    <property type="match status" value="1"/>
</dbReference>
<dbReference type="Gene3D" id="3.40.50.300">
    <property type="entry name" value="P-loop containing nucleotide triphosphate hydrolases"/>
    <property type="match status" value="1"/>
</dbReference>
<dbReference type="GO" id="GO:0003729">
    <property type="term" value="F:mRNA binding"/>
    <property type="evidence" value="ECO:0007669"/>
    <property type="project" value="TreeGrafter"/>
</dbReference>
<dbReference type="InterPro" id="IPR045055">
    <property type="entry name" value="DNA2/NAM7-like"/>
</dbReference>
<evidence type="ECO:0000259" key="4">
    <source>
        <dbReference type="Pfam" id="PF21144"/>
    </source>
</evidence>
<reference evidence="6" key="1">
    <citation type="submission" date="2022-11" db="UniProtKB">
        <authorList>
            <consortium name="WormBaseParasite"/>
        </authorList>
    </citation>
    <scope>IDENTIFICATION</scope>
</reference>
<feature type="domain" description="RNA helicase aquarius N-terminal" evidence="2">
    <location>
        <begin position="31"/>
        <end position="424"/>
    </location>
</feature>
<dbReference type="Pfam" id="PF21144">
    <property type="entry name" value="Aquarius_N_3rd"/>
    <property type="match status" value="1"/>
</dbReference>
<feature type="domain" description="RNA helicase aquarius insertion" evidence="4">
    <location>
        <begin position="718"/>
        <end position="796"/>
    </location>
</feature>